<protein>
    <submittedName>
        <fullName evidence="3">Uncharacterized protein</fullName>
    </submittedName>
</protein>
<evidence type="ECO:0000256" key="2">
    <source>
        <dbReference type="SAM" id="Phobius"/>
    </source>
</evidence>
<keyword evidence="4" id="KW-1185">Reference proteome</keyword>
<reference evidence="3" key="1">
    <citation type="journal article" date="2021" name="Nat. Commun.">
        <title>Genetic determinants of endophytism in the Arabidopsis root mycobiome.</title>
        <authorList>
            <person name="Mesny F."/>
            <person name="Miyauchi S."/>
            <person name="Thiergart T."/>
            <person name="Pickel B."/>
            <person name="Atanasova L."/>
            <person name="Karlsson M."/>
            <person name="Huettel B."/>
            <person name="Barry K.W."/>
            <person name="Haridas S."/>
            <person name="Chen C."/>
            <person name="Bauer D."/>
            <person name="Andreopoulos W."/>
            <person name="Pangilinan J."/>
            <person name="LaButti K."/>
            <person name="Riley R."/>
            <person name="Lipzen A."/>
            <person name="Clum A."/>
            <person name="Drula E."/>
            <person name="Henrissat B."/>
            <person name="Kohler A."/>
            <person name="Grigoriev I.V."/>
            <person name="Martin F.M."/>
            <person name="Hacquard S."/>
        </authorList>
    </citation>
    <scope>NUCLEOTIDE SEQUENCE</scope>
    <source>
        <strain evidence="3">MPI-SDFR-AT-0117</strain>
    </source>
</reference>
<keyword evidence="2" id="KW-1133">Transmembrane helix</keyword>
<evidence type="ECO:0000313" key="4">
    <source>
        <dbReference type="Proteomes" id="UP000770015"/>
    </source>
</evidence>
<feature type="compositionally biased region" description="Polar residues" evidence="1">
    <location>
        <begin position="98"/>
        <end position="108"/>
    </location>
</feature>
<dbReference type="AlphaFoldDB" id="A0A9P9A8H1"/>
<comment type="caution">
    <text evidence="3">The sequence shown here is derived from an EMBL/GenBank/DDBJ whole genome shotgun (WGS) entry which is preliminary data.</text>
</comment>
<feature type="transmembrane region" description="Helical" evidence="2">
    <location>
        <begin position="34"/>
        <end position="56"/>
    </location>
</feature>
<dbReference type="OrthoDB" id="10577978at2759"/>
<feature type="region of interest" description="Disordered" evidence="1">
    <location>
        <begin position="67"/>
        <end position="108"/>
    </location>
</feature>
<organism evidence="3 4">
    <name type="scientific">Plectosphaerella plurivora</name>
    <dbReference type="NCBI Taxonomy" id="936078"/>
    <lineage>
        <taxon>Eukaryota</taxon>
        <taxon>Fungi</taxon>
        <taxon>Dikarya</taxon>
        <taxon>Ascomycota</taxon>
        <taxon>Pezizomycotina</taxon>
        <taxon>Sordariomycetes</taxon>
        <taxon>Hypocreomycetidae</taxon>
        <taxon>Glomerellales</taxon>
        <taxon>Plectosphaerellaceae</taxon>
        <taxon>Plectosphaerella</taxon>
    </lineage>
</organism>
<keyword evidence="2" id="KW-0812">Transmembrane</keyword>
<feature type="compositionally biased region" description="Low complexity" evidence="1">
    <location>
        <begin position="86"/>
        <end position="97"/>
    </location>
</feature>
<dbReference type="Proteomes" id="UP000770015">
    <property type="component" value="Unassembled WGS sequence"/>
</dbReference>
<name>A0A9P9A8H1_9PEZI</name>
<proteinExistence type="predicted"/>
<sequence length="142" mass="15272">MPTIGNAPHQVRQTSGEPTDRIEWDGTGLYGGEVAAIIIGAVVGCSILMVTVLWFFKRRFNRQMRQQQKEKQMSIENGDNPIMEETPTTGGLGTTQTRDSNYNHVNTGGVSGPTATRDYAAGNDGVVTGWQQGVGSDGTARV</sequence>
<accession>A0A9P9A8H1</accession>
<gene>
    <name evidence="3" type="ORF">F5X68DRAFT_192270</name>
</gene>
<keyword evidence="2" id="KW-0472">Membrane</keyword>
<dbReference type="EMBL" id="JAGSXJ010000017">
    <property type="protein sequence ID" value="KAH6683522.1"/>
    <property type="molecule type" value="Genomic_DNA"/>
</dbReference>
<evidence type="ECO:0000313" key="3">
    <source>
        <dbReference type="EMBL" id="KAH6683522.1"/>
    </source>
</evidence>
<feature type="region of interest" description="Disordered" evidence="1">
    <location>
        <begin position="1"/>
        <end position="20"/>
    </location>
</feature>
<evidence type="ECO:0000256" key="1">
    <source>
        <dbReference type="SAM" id="MobiDB-lite"/>
    </source>
</evidence>